<dbReference type="Proteomes" id="UP000885779">
    <property type="component" value="Unassembled WGS sequence"/>
</dbReference>
<evidence type="ECO:0000259" key="4">
    <source>
        <dbReference type="Pfam" id="PF00294"/>
    </source>
</evidence>
<keyword evidence="2" id="KW-0808">Transferase</keyword>
<dbReference type="InterPro" id="IPR052700">
    <property type="entry name" value="Carb_kinase_PfkB-like"/>
</dbReference>
<comment type="similarity">
    <text evidence="1">Belongs to the carbohydrate kinase PfkB family.</text>
</comment>
<dbReference type="AlphaFoldDB" id="A0A7V4WVG3"/>
<evidence type="ECO:0000256" key="2">
    <source>
        <dbReference type="ARBA" id="ARBA00022679"/>
    </source>
</evidence>
<keyword evidence="3 5" id="KW-0418">Kinase</keyword>
<dbReference type="Pfam" id="PF00294">
    <property type="entry name" value="PfkB"/>
    <property type="match status" value="2"/>
</dbReference>
<dbReference type="GO" id="GO:0016301">
    <property type="term" value="F:kinase activity"/>
    <property type="evidence" value="ECO:0007669"/>
    <property type="project" value="UniProtKB-KW"/>
</dbReference>
<evidence type="ECO:0000313" key="5">
    <source>
        <dbReference type="EMBL" id="HGY55336.1"/>
    </source>
</evidence>
<dbReference type="EMBL" id="DRQG01000062">
    <property type="protein sequence ID" value="HGY55336.1"/>
    <property type="molecule type" value="Genomic_DNA"/>
</dbReference>
<evidence type="ECO:0000256" key="1">
    <source>
        <dbReference type="ARBA" id="ARBA00010688"/>
    </source>
</evidence>
<feature type="domain" description="Carbohydrate kinase PfkB" evidence="4">
    <location>
        <begin position="22"/>
        <end position="248"/>
    </location>
</feature>
<dbReference type="InterPro" id="IPR011611">
    <property type="entry name" value="PfkB_dom"/>
</dbReference>
<organism evidence="5">
    <name type="scientific">Caldithrix abyssi</name>
    <dbReference type="NCBI Taxonomy" id="187145"/>
    <lineage>
        <taxon>Bacteria</taxon>
        <taxon>Pseudomonadati</taxon>
        <taxon>Calditrichota</taxon>
        <taxon>Calditrichia</taxon>
        <taxon>Calditrichales</taxon>
        <taxon>Calditrichaceae</taxon>
        <taxon>Caldithrix</taxon>
    </lineage>
</organism>
<proteinExistence type="inferred from homology"/>
<evidence type="ECO:0000256" key="3">
    <source>
        <dbReference type="ARBA" id="ARBA00022777"/>
    </source>
</evidence>
<reference evidence="5" key="1">
    <citation type="journal article" date="2020" name="mSystems">
        <title>Genome- and Community-Level Interaction Insights into Carbon Utilization and Element Cycling Functions of Hydrothermarchaeota in Hydrothermal Sediment.</title>
        <authorList>
            <person name="Zhou Z."/>
            <person name="Liu Y."/>
            <person name="Xu W."/>
            <person name="Pan J."/>
            <person name="Luo Z.H."/>
            <person name="Li M."/>
        </authorList>
    </citation>
    <scope>NUCLEOTIDE SEQUENCE [LARGE SCALE GENOMIC DNA]</scope>
    <source>
        <strain evidence="5">HyVt-577</strain>
    </source>
</reference>
<accession>A0A7V4WVG3</accession>
<dbReference type="SUPFAM" id="SSF53613">
    <property type="entry name" value="Ribokinase-like"/>
    <property type="match status" value="1"/>
</dbReference>
<gene>
    <name evidence="5" type="ORF">ENK44_06535</name>
</gene>
<sequence length="382" mass="42029">MKDKIVTYNEIKTADQCRYDGMSLGEVMLRLDPYDVPTARARLFRVSQGGGETNVACGQAYTFGLRSAVLTALVDDNIGLNIRNQLREAGVDTGQIIWFNTANDQSAHSTDQKGSLMNGINFTFKGKGVIPSDTVYYRAHSAIRQLKPSDFDWDEIFGKWGVRVFNTGGIFTLISENSAKVALEAVKKANEYGTFVAADLNYRSKVQPDKGIARKINQQLAPYLGFLVGNDSDLYDALGYETKTSKNASFEEWLDAYKETVKRVSEDYPNLSLIGTQWRGAINADVIDWGAVLYDALKDAFYVAPVRRNIPIADRTGGGDSFASGVLSALMLNKDLQTAVEWGAAHGILVQETPGDFTMVTLKDVEREVKRARSGGGVKAVR</sequence>
<comment type="caution">
    <text evidence="5">The sequence shown here is derived from an EMBL/GenBank/DDBJ whole genome shotgun (WGS) entry which is preliminary data.</text>
</comment>
<dbReference type="CDD" id="cd01166">
    <property type="entry name" value="KdgK"/>
    <property type="match status" value="1"/>
</dbReference>
<feature type="domain" description="Carbohydrate kinase PfkB" evidence="4">
    <location>
        <begin position="290"/>
        <end position="355"/>
    </location>
</feature>
<name>A0A7V4WVG3_CALAY</name>
<dbReference type="PANTHER" id="PTHR43320">
    <property type="entry name" value="SUGAR KINASE"/>
    <property type="match status" value="1"/>
</dbReference>
<dbReference type="PANTHER" id="PTHR43320:SF2">
    <property type="entry name" value="2-DEHYDRO-3-DEOXYGLUCONOKINASE_2-DEHYDRO-3-DEOXYGALACTONOKINASE"/>
    <property type="match status" value="1"/>
</dbReference>
<protein>
    <submittedName>
        <fullName evidence="5">Sugar kinase</fullName>
    </submittedName>
</protein>
<dbReference type="Gene3D" id="3.40.1190.20">
    <property type="match status" value="1"/>
</dbReference>
<dbReference type="InterPro" id="IPR029056">
    <property type="entry name" value="Ribokinase-like"/>
</dbReference>